<keyword evidence="1" id="KW-0812">Transmembrane</keyword>
<keyword evidence="1" id="KW-0472">Membrane</keyword>
<dbReference type="AlphaFoldDB" id="A0A1H6TT93"/>
<feature type="transmembrane region" description="Helical" evidence="1">
    <location>
        <begin position="7"/>
        <end position="25"/>
    </location>
</feature>
<dbReference type="RefSeq" id="WP_090335376.1">
    <property type="nucleotide sequence ID" value="NZ_FNXY01000003.1"/>
</dbReference>
<evidence type="ECO:0000256" key="1">
    <source>
        <dbReference type="SAM" id="Phobius"/>
    </source>
</evidence>
<feature type="transmembrane region" description="Helical" evidence="1">
    <location>
        <begin position="45"/>
        <end position="64"/>
    </location>
</feature>
<dbReference type="STRING" id="408657.SAMN04487995_2410"/>
<organism evidence="2 3">
    <name type="scientific">Dyadobacter koreensis</name>
    <dbReference type="NCBI Taxonomy" id="408657"/>
    <lineage>
        <taxon>Bacteria</taxon>
        <taxon>Pseudomonadati</taxon>
        <taxon>Bacteroidota</taxon>
        <taxon>Cytophagia</taxon>
        <taxon>Cytophagales</taxon>
        <taxon>Spirosomataceae</taxon>
        <taxon>Dyadobacter</taxon>
    </lineage>
</organism>
<gene>
    <name evidence="2" type="ORF">SAMN04487995_2410</name>
</gene>
<dbReference type="EMBL" id="FNXY01000003">
    <property type="protein sequence ID" value="SEI83288.1"/>
    <property type="molecule type" value="Genomic_DNA"/>
</dbReference>
<dbReference type="OrthoDB" id="1027344at2"/>
<evidence type="ECO:0000313" key="3">
    <source>
        <dbReference type="Proteomes" id="UP000199532"/>
    </source>
</evidence>
<sequence length="107" mass="13347">MKFKGYLFTFSFLWVEGIAIFPFVFSKNKKPGKVLIYHEVIHLRQQLELGLIPFYIWYFIEYLIRLVQYRKHHQAYLNISFEREAYANERDFEYLENRKFWGFLKYL</sequence>
<evidence type="ECO:0008006" key="4">
    <source>
        <dbReference type="Google" id="ProtNLM"/>
    </source>
</evidence>
<dbReference type="Proteomes" id="UP000199532">
    <property type="component" value="Unassembled WGS sequence"/>
</dbReference>
<name>A0A1H6TT93_9BACT</name>
<accession>A0A1H6TT93</accession>
<protein>
    <recommendedName>
        <fullName evidence="4">DUF4157 domain-containing protein</fullName>
    </recommendedName>
</protein>
<proteinExistence type="predicted"/>
<keyword evidence="1" id="KW-1133">Transmembrane helix</keyword>
<keyword evidence="3" id="KW-1185">Reference proteome</keyword>
<reference evidence="2 3" key="1">
    <citation type="submission" date="2016-10" db="EMBL/GenBank/DDBJ databases">
        <authorList>
            <person name="de Groot N.N."/>
        </authorList>
    </citation>
    <scope>NUCLEOTIDE SEQUENCE [LARGE SCALE GENOMIC DNA]</scope>
    <source>
        <strain evidence="2 3">DSM 19938</strain>
    </source>
</reference>
<evidence type="ECO:0000313" key="2">
    <source>
        <dbReference type="EMBL" id="SEI83288.1"/>
    </source>
</evidence>